<evidence type="ECO:0000256" key="3">
    <source>
        <dbReference type="SAM" id="Phobius"/>
    </source>
</evidence>
<gene>
    <name evidence="4" type="ORF">PMAYCL1PPCAC_03277</name>
</gene>
<dbReference type="PANTHER" id="PTHR46344:SF27">
    <property type="entry name" value="KELCH REPEAT SUPERFAMILY PROTEIN"/>
    <property type="match status" value="1"/>
</dbReference>
<keyword evidence="3" id="KW-0812">Transmembrane</keyword>
<dbReference type="PANTHER" id="PTHR46344">
    <property type="entry name" value="OS02G0202900 PROTEIN"/>
    <property type="match status" value="1"/>
</dbReference>
<dbReference type="InterPro" id="IPR015915">
    <property type="entry name" value="Kelch-typ_b-propeller"/>
</dbReference>
<keyword evidence="5" id="KW-1185">Reference proteome</keyword>
<proteinExistence type="predicted"/>
<keyword evidence="2" id="KW-0677">Repeat</keyword>
<dbReference type="InterPro" id="IPR006652">
    <property type="entry name" value="Kelch_1"/>
</dbReference>
<evidence type="ECO:0000313" key="5">
    <source>
        <dbReference type="Proteomes" id="UP001328107"/>
    </source>
</evidence>
<name>A0AAN4Z213_9BILA</name>
<accession>A0AAN4Z213</accession>
<comment type="caution">
    <text evidence="4">The sequence shown here is derived from an EMBL/GenBank/DDBJ whole genome shotgun (WGS) entry which is preliminary data.</text>
</comment>
<evidence type="ECO:0000256" key="2">
    <source>
        <dbReference type="ARBA" id="ARBA00022737"/>
    </source>
</evidence>
<dbReference type="EMBL" id="BTRK01000001">
    <property type="protein sequence ID" value="GMR33082.1"/>
    <property type="molecule type" value="Genomic_DNA"/>
</dbReference>
<feature type="non-terminal residue" evidence="4">
    <location>
        <position position="1"/>
    </location>
</feature>
<keyword evidence="3" id="KW-0472">Membrane</keyword>
<evidence type="ECO:0000313" key="4">
    <source>
        <dbReference type="EMBL" id="GMR33082.1"/>
    </source>
</evidence>
<evidence type="ECO:0000256" key="1">
    <source>
        <dbReference type="ARBA" id="ARBA00022441"/>
    </source>
</evidence>
<dbReference type="Gene3D" id="2.120.10.80">
    <property type="entry name" value="Kelch-type beta propeller"/>
    <property type="match status" value="1"/>
</dbReference>
<dbReference type="AlphaFoldDB" id="A0AAN4Z213"/>
<dbReference type="SMART" id="SM00612">
    <property type="entry name" value="Kelch"/>
    <property type="match status" value="2"/>
</dbReference>
<protein>
    <submittedName>
        <fullName evidence="4">Uncharacterized protein</fullName>
    </submittedName>
</protein>
<reference evidence="5" key="1">
    <citation type="submission" date="2022-10" db="EMBL/GenBank/DDBJ databases">
        <title>Genome assembly of Pristionchus species.</title>
        <authorList>
            <person name="Yoshida K."/>
            <person name="Sommer R.J."/>
        </authorList>
    </citation>
    <scope>NUCLEOTIDE SEQUENCE [LARGE SCALE GENOMIC DNA]</scope>
    <source>
        <strain evidence="5">RS5460</strain>
    </source>
</reference>
<dbReference type="SUPFAM" id="SSF117281">
    <property type="entry name" value="Kelch motif"/>
    <property type="match status" value="1"/>
</dbReference>
<dbReference type="Pfam" id="PF01344">
    <property type="entry name" value="Kelch_1"/>
    <property type="match status" value="2"/>
</dbReference>
<feature type="transmembrane region" description="Helical" evidence="3">
    <location>
        <begin position="12"/>
        <end position="31"/>
    </location>
</feature>
<keyword evidence="3" id="KW-1133">Transmembrane helix</keyword>
<organism evidence="4 5">
    <name type="scientific">Pristionchus mayeri</name>
    <dbReference type="NCBI Taxonomy" id="1317129"/>
    <lineage>
        <taxon>Eukaryota</taxon>
        <taxon>Metazoa</taxon>
        <taxon>Ecdysozoa</taxon>
        <taxon>Nematoda</taxon>
        <taxon>Chromadorea</taxon>
        <taxon>Rhabditida</taxon>
        <taxon>Rhabditina</taxon>
        <taxon>Diplogasteromorpha</taxon>
        <taxon>Diplogasteroidea</taxon>
        <taxon>Neodiplogasteridae</taxon>
        <taxon>Pristionchus</taxon>
    </lineage>
</organism>
<feature type="non-terminal residue" evidence="4">
    <location>
        <position position="111"/>
    </location>
</feature>
<keyword evidence="1" id="KW-0880">Kelch repeat</keyword>
<dbReference type="Proteomes" id="UP001328107">
    <property type="component" value="Unassembled WGS sequence"/>
</dbReference>
<sequence>WTAIAPMKSGRYGMGAAVLNGMIYVVGGYVAGGNYDPSFSNVEVYDPDTQGWTLIAPMKTRRYGMGVAVLNGQIYVVGGAEYAGEYFDIVERYDPRTNTWTTLNSLNYRRF</sequence>